<protein>
    <submittedName>
        <fullName evidence="1">Uncharacterized protein</fullName>
    </submittedName>
</protein>
<accession>A0AAV4XQX9</accession>
<dbReference type="EMBL" id="BPLR01000698">
    <property type="protein sequence ID" value="GIY96773.1"/>
    <property type="molecule type" value="Genomic_DNA"/>
</dbReference>
<evidence type="ECO:0000313" key="1">
    <source>
        <dbReference type="EMBL" id="GIY96773.1"/>
    </source>
</evidence>
<dbReference type="Proteomes" id="UP001054945">
    <property type="component" value="Unassembled WGS sequence"/>
</dbReference>
<proteinExistence type="predicted"/>
<gene>
    <name evidence="1" type="ORF">CEXT_217501</name>
</gene>
<comment type="caution">
    <text evidence="1">The sequence shown here is derived from an EMBL/GenBank/DDBJ whole genome shotgun (WGS) entry which is preliminary data.</text>
</comment>
<sequence length="84" mass="9962">MNSVRRHTITQVYDTLKREPLLVSKSKTKPARPPTHFWRRISAKYDESFQACLAGREGFLQFFYKTGDNDRLRLDDSKRTRLTN</sequence>
<dbReference type="AlphaFoldDB" id="A0AAV4XQX9"/>
<keyword evidence="2" id="KW-1185">Reference proteome</keyword>
<name>A0AAV4XQX9_CAEEX</name>
<organism evidence="1 2">
    <name type="scientific">Caerostris extrusa</name>
    <name type="common">Bark spider</name>
    <name type="synonym">Caerostris bankana</name>
    <dbReference type="NCBI Taxonomy" id="172846"/>
    <lineage>
        <taxon>Eukaryota</taxon>
        <taxon>Metazoa</taxon>
        <taxon>Ecdysozoa</taxon>
        <taxon>Arthropoda</taxon>
        <taxon>Chelicerata</taxon>
        <taxon>Arachnida</taxon>
        <taxon>Araneae</taxon>
        <taxon>Araneomorphae</taxon>
        <taxon>Entelegynae</taxon>
        <taxon>Araneoidea</taxon>
        <taxon>Araneidae</taxon>
        <taxon>Caerostris</taxon>
    </lineage>
</organism>
<reference evidence="1 2" key="1">
    <citation type="submission" date="2021-06" db="EMBL/GenBank/DDBJ databases">
        <title>Caerostris extrusa draft genome.</title>
        <authorList>
            <person name="Kono N."/>
            <person name="Arakawa K."/>
        </authorList>
    </citation>
    <scope>NUCLEOTIDE SEQUENCE [LARGE SCALE GENOMIC DNA]</scope>
</reference>
<evidence type="ECO:0000313" key="2">
    <source>
        <dbReference type="Proteomes" id="UP001054945"/>
    </source>
</evidence>